<sequence length="128" mass="13352">MIDSMTRTRSAAAEQDADRCLGQHLLAVVRAQDAAIPAHRRAPRTVAEMRARLAQAAADDACVLCGYWRCRCGQARSTSTAPTTVPQAQQPCSACGGAGGRVVDTSSDGVVRQSWQTCGTCGGSGVSR</sequence>
<dbReference type="Proteomes" id="UP000184286">
    <property type="component" value="Unassembled WGS sequence"/>
</dbReference>
<evidence type="ECO:0000313" key="2">
    <source>
        <dbReference type="Proteomes" id="UP000184286"/>
    </source>
</evidence>
<dbReference type="Gene3D" id="6.20.20.10">
    <property type="match status" value="1"/>
</dbReference>
<name>A0A1V6MHA0_9ACTN</name>
<dbReference type="EMBL" id="MPOH02000045">
    <property type="protein sequence ID" value="OQD51841.1"/>
    <property type="molecule type" value="Genomic_DNA"/>
</dbReference>
<protein>
    <submittedName>
        <fullName evidence="1">Uncharacterized protein</fullName>
    </submittedName>
</protein>
<gene>
    <name evidence="1" type="ORF">BM536_037625</name>
</gene>
<evidence type="ECO:0000313" key="1">
    <source>
        <dbReference type="EMBL" id="OQD51841.1"/>
    </source>
</evidence>
<proteinExistence type="predicted"/>
<reference evidence="2" key="1">
    <citation type="submission" date="2016-11" db="EMBL/GenBank/DDBJ databases">
        <authorList>
            <person name="Schniete J.K."/>
            <person name="Salih T."/>
            <person name="Algora Gallardo L."/>
            <person name="Martinez Fernandez S."/>
            <person name="Herron P.R."/>
        </authorList>
    </citation>
    <scope>NUCLEOTIDE SEQUENCE [LARGE SCALE GENOMIC DNA]</scope>
    <source>
        <strain evidence="2">DSM 41896</strain>
    </source>
</reference>
<comment type="caution">
    <text evidence="1">The sequence shown here is derived from an EMBL/GenBank/DDBJ whole genome shotgun (WGS) entry which is preliminary data.</text>
</comment>
<reference evidence="1 2" key="2">
    <citation type="submission" date="2017-02" db="EMBL/GenBank/DDBJ databases">
        <title>Draft genome sequence of Streptomyces phaeoluteigriseus type strain DSM41896.</title>
        <authorList>
            <person name="Salih T.S."/>
            <person name="Algora Gallardo L."/>
            <person name="Melo Santos T."/>
            <person name="Filgueira Martinez S."/>
            <person name="Herron P.R."/>
        </authorList>
    </citation>
    <scope>NUCLEOTIDE SEQUENCE [LARGE SCALE GENOMIC DNA]</scope>
    <source>
        <strain evidence="1 2">DSM 41896</strain>
    </source>
</reference>
<organism evidence="1 2">
    <name type="scientific">Streptomyces phaeoluteigriseus</name>
    <dbReference type="NCBI Taxonomy" id="114686"/>
    <lineage>
        <taxon>Bacteria</taxon>
        <taxon>Bacillati</taxon>
        <taxon>Actinomycetota</taxon>
        <taxon>Actinomycetes</taxon>
        <taxon>Kitasatosporales</taxon>
        <taxon>Streptomycetaceae</taxon>
        <taxon>Streptomyces</taxon>
        <taxon>Streptomyces aurantiacus group</taxon>
    </lineage>
</organism>
<accession>A0A1V6MHA0</accession>
<dbReference type="AlphaFoldDB" id="A0A1V6MHA0"/>